<dbReference type="Proteomes" id="UP000324800">
    <property type="component" value="Unassembled WGS sequence"/>
</dbReference>
<dbReference type="EMBL" id="SNRW01000012">
    <property type="protein sequence ID" value="KAA6404304.1"/>
    <property type="molecule type" value="Genomic_DNA"/>
</dbReference>
<dbReference type="InterPro" id="IPR008984">
    <property type="entry name" value="SMAD_FHA_dom_sf"/>
</dbReference>
<gene>
    <name evidence="1" type="ORF">EZS28_000166</name>
</gene>
<dbReference type="SUPFAM" id="SSF49879">
    <property type="entry name" value="SMAD/FHA domain"/>
    <property type="match status" value="1"/>
</dbReference>
<accession>A0A5J4XAX5</accession>
<organism evidence="1 2">
    <name type="scientific">Streblomastix strix</name>
    <dbReference type="NCBI Taxonomy" id="222440"/>
    <lineage>
        <taxon>Eukaryota</taxon>
        <taxon>Metamonada</taxon>
        <taxon>Preaxostyla</taxon>
        <taxon>Oxymonadida</taxon>
        <taxon>Streblomastigidae</taxon>
        <taxon>Streblomastix</taxon>
    </lineage>
</organism>
<proteinExistence type="predicted"/>
<evidence type="ECO:0000313" key="1">
    <source>
        <dbReference type="EMBL" id="KAA6404304.1"/>
    </source>
</evidence>
<dbReference type="Gene3D" id="2.60.200.20">
    <property type="match status" value="1"/>
</dbReference>
<name>A0A5J4XAX5_9EUKA</name>
<evidence type="ECO:0000313" key="2">
    <source>
        <dbReference type="Proteomes" id="UP000324800"/>
    </source>
</evidence>
<reference evidence="1 2" key="1">
    <citation type="submission" date="2019-03" db="EMBL/GenBank/DDBJ databases">
        <title>Single cell metagenomics reveals metabolic interactions within the superorganism composed of flagellate Streblomastix strix and complex community of Bacteroidetes bacteria on its surface.</title>
        <authorList>
            <person name="Treitli S.C."/>
            <person name="Kolisko M."/>
            <person name="Husnik F."/>
            <person name="Keeling P."/>
            <person name="Hampl V."/>
        </authorList>
    </citation>
    <scope>NUCLEOTIDE SEQUENCE [LARGE SCALE GENOMIC DNA]</scope>
    <source>
        <strain evidence="1">ST1C</strain>
    </source>
</reference>
<comment type="caution">
    <text evidence="1">The sequence shown here is derived from an EMBL/GenBank/DDBJ whole genome shotgun (WGS) entry which is preliminary data.</text>
</comment>
<protein>
    <recommendedName>
        <fullName evidence="3">FHA domain-containing protein</fullName>
    </recommendedName>
</protein>
<sequence length="104" mass="11853">MFSGGKDIFLICESEHGVFVNRKLVKKSERIALNDKDMVCLTNPLDSSGKEDAIFRFRTYTSYNEQVEQRLDSVYTDRYEDVMLIGTGSSGEVRLAREKENGFG</sequence>
<evidence type="ECO:0008006" key="3">
    <source>
        <dbReference type="Google" id="ProtNLM"/>
    </source>
</evidence>
<dbReference type="AlphaFoldDB" id="A0A5J4XAX5"/>